<dbReference type="Proteomes" id="UP001515480">
    <property type="component" value="Unassembled WGS sequence"/>
</dbReference>
<dbReference type="AlphaFoldDB" id="A0AB34K9X7"/>
<dbReference type="SMART" id="SM00322">
    <property type="entry name" value="KH"/>
    <property type="match status" value="3"/>
</dbReference>
<feature type="region of interest" description="Disordered" evidence="3">
    <location>
        <begin position="340"/>
        <end position="360"/>
    </location>
</feature>
<dbReference type="GO" id="GO:0003723">
    <property type="term" value="F:RNA binding"/>
    <property type="evidence" value="ECO:0007669"/>
    <property type="project" value="UniProtKB-UniRule"/>
</dbReference>
<organism evidence="5 6">
    <name type="scientific">Prymnesium parvum</name>
    <name type="common">Toxic golden alga</name>
    <dbReference type="NCBI Taxonomy" id="97485"/>
    <lineage>
        <taxon>Eukaryota</taxon>
        <taxon>Haptista</taxon>
        <taxon>Haptophyta</taxon>
        <taxon>Prymnesiophyceae</taxon>
        <taxon>Prymnesiales</taxon>
        <taxon>Prymnesiaceae</taxon>
        <taxon>Prymnesium</taxon>
    </lineage>
</organism>
<feature type="domain" description="K Homology" evidence="4">
    <location>
        <begin position="156"/>
        <end position="228"/>
    </location>
</feature>
<dbReference type="InterPro" id="IPR004088">
    <property type="entry name" value="KH_dom_type_1"/>
</dbReference>
<evidence type="ECO:0000313" key="6">
    <source>
        <dbReference type="Proteomes" id="UP001515480"/>
    </source>
</evidence>
<dbReference type="InterPro" id="IPR004087">
    <property type="entry name" value="KH_dom"/>
</dbReference>
<keyword evidence="2" id="KW-0694">RNA-binding</keyword>
<evidence type="ECO:0000259" key="4">
    <source>
        <dbReference type="SMART" id="SM00322"/>
    </source>
</evidence>
<evidence type="ECO:0000256" key="1">
    <source>
        <dbReference type="ARBA" id="ARBA00022737"/>
    </source>
</evidence>
<feature type="compositionally biased region" description="Pro residues" evidence="3">
    <location>
        <begin position="24"/>
        <end position="36"/>
    </location>
</feature>
<sequence>MSDRRDEPEGSAPKRPKPAGDSPYAPPPVPLAPPPLEPVASTLARLPHLADGPAWAATGRVLPFEDADVSFKLCVHHDVVAVLLGVDGAILTTIREHTGCRVKVIDGGGGRMMLQMGGAAEQACMAAGLVLSEMQQSCSSNPAVCSVESFRGENMPTYTIQMRVRADACGCIIGKGGAAITQLRQTSNAHVKLETTEAASATSEREITIVGPINNVHTAVLDIINRIAGFIRQQKAKSAESTSIHSAVDPSNAPTIGAAAAVAGKHPLEQGAGYEHLVPAEIVGRIIGPGGSQIREIRDRSGARVRVSNEKEPGTELRKLTIWGTETQVHVVLTMIGEITSRADDRPGRSKPSSVPPYPPSAYGASPYAPAYGAPPGYAPPPSTYAYPPPTGYPPDPSYVYPPAGVSYAPPPPAYTYPPPPAAPPALYAAAPPQPSPSYPATSTSPSYDAFQAYYGLKNTTAAPAPEYEAYAPPPTGLPDPVAGGYALPPIYPPRPGY</sequence>
<dbReference type="PROSITE" id="PS50084">
    <property type="entry name" value="KH_TYPE_1"/>
    <property type="match status" value="3"/>
</dbReference>
<dbReference type="Gene3D" id="3.30.1370.10">
    <property type="entry name" value="K Homology domain, type 1"/>
    <property type="match status" value="3"/>
</dbReference>
<dbReference type="CDD" id="cd00105">
    <property type="entry name" value="KH-I"/>
    <property type="match status" value="1"/>
</dbReference>
<comment type="caution">
    <text evidence="5">The sequence shown here is derived from an EMBL/GenBank/DDBJ whole genome shotgun (WGS) entry which is preliminary data.</text>
</comment>
<dbReference type="PRINTS" id="PR01217">
    <property type="entry name" value="PRICHEXTENSN"/>
</dbReference>
<dbReference type="Pfam" id="PF00013">
    <property type="entry name" value="KH_1"/>
    <property type="match status" value="2"/>
</dbReference>
<dbReference type="EMBL" id="JBGBPQ010000001">
    <property type="protein sequence ID" value="KAL1529796.1"/>
    <property type="molecule type" value="Genomic_DNA"/>
</dbReference>
<feature type="region of interest" description="Disordered" evidence="3">
    <location>
        <begin position="1"/>
        <end position="36"/>
    </location>
</feature>
<keyword evidence="1" id="KW-0677">Repeat</keyword>
<proteinExistence type="predicted"/>
<accession>A0AB34K9X7</accession>
<keyword evidence="6" id="KW-1185">Reference proteome</keyword>
<dbReference type="PANTHER" id="PTHR10288">
    <property type="entry name" value="KH DOMAIN CONTAINING RNA BINDING PROTEIN"/>
    <property type="match status" value="1"/>
</dbReference>
<feature type="domain" description="K Homology" evidence="4">
    <location>
        <begin position="270"/>
        <end position="341"/>
    </location>
</feature>
<protein>
    <recommendedName>
        <fullName evidence="4">K Homology domain-containing protein</fullName>
    </recommendedName>
</protein>
<dbReference type="InterPro" id="IPR036612">
    <property type="entry name" value="KH_dom_type_1_sf"/>
</dbReference>
<name>A0AB34K9X7_PRYPA</name>
<evidence type="ECO:0000256" key="3">
    <source>
        <dbReference type="SAM" id="MobiDB-lite"/>
    </source>
</evidence>
<dbReference type="SUPFAM" id="SSF54791">
    <property type="entry name" value="Eukaryotic type KH-domain (KH-domain type I)"/>
    <property type="match status" value="3"/>
</dbReference>
<gene>
    <name evidence="5" type="ORF">AB1Y20_000728</name>
</gene>
<evidence type="ECO:0000313" key="5">
    <source>
        <dbReference type="EMBL" id="KAL1529796.1"/>
    </source>
</evidence>
<feature type="domain" description="K Homology" evidence="4">
    <location>
        <begin position="67"/>
        <end position="135"/>
    </location>
</feature>
<evidence type="ECO:0000256" key="2">
    <source>
        <dbReference type="PROSITE-ProRule" id="PRU00117"/>
    </source>
</evidence>
<reference evidence="5 6" key="1">
    <citation type="journal article" date="2024" name="Science">
        <title>Giant polyketide synthase enzymes in the biosynthesis of giant marine polyether toxins.</title>
        <authorList>
            <person name="Fallon T.R."/>
            <person name="Shende V.V."/>
            <person name="Wierzbicki I.H."/>
            <person name="Pendleton A.L."/>
            <person name="Watervoot N.F."/>
            <person name="Auber R.P."/>
            <person name="Gonzalez D.J."/>
            <person name="Wisecaver J.H."/>
            <person name="Moore B.S."/>
        </authorList>
    </citation>
    <scope>NUCLEOTIDE SEQUENCE [LARGE SCALE GENOMIC DNA]</scope>
    <source>
        <strain evidence="5 6">12B1</strain>
    </source>
</reference>